<dbReference type="Pfam" id="PF23539">
    <property type="entry name" value="DUF7134"/>
    <property type="match status" value="1"/>
</dbReference>
<feature type="transmembrane region" description="Helical" evidence="9">
    <location>
        <begin position="138"/>
        <end position="155"/>
    </location>
</feature>
<dbReference type="RefSeq" id="WP_387346978.1">
    <property type="nucleotide sequence ID" value="NZ_JBIAXI010000032.1"/>
</dbReference>
<evidence type="ECO:0000313" key="12">
    <source>
        <dbReference type="Proteomes" id="UP001602119"/>
    </source>
</evidence>
<dbReference type="InterPro" id="IPR011712">
    <property type="entry name" value="Sig_transdc_His_kin_sub3_dim/P"/>
</dbReference>
<evidence type="ECO:0000256" key="3">
    <source>
        <dbReference type="ARBA" id="ARBA00022553"/>
    </source>
</evidence>
<feature type="transmembrane region" description="Helical" evidence="9">
    <location>
        <begin position="20"/>
        <end position="40"/>
    </location>
</feature>
<protein>
    <recommendedName>
        <fullName evidence="2">histidine kinase</fullName>
        <ecNumber evidence="2">2.7.13.3</ecNumber>
    </recommendedName>
</protein>
<dbReference type="GO" id="GO:0016301">
    <property type="term" value="F:kinase activity"/>
    <property type="evidence" value="ECO:0007669"/>
    <property type="project" value="UniProtKB-KW"/>
</dbReference>
<evidence type="ECO:0000256" key="7">
    <source>
        <dbReference type="ARBA" id="ARBA00022840"/>
    </source>
</evidence>
<dbReference type="PANTHER" id="PTHR24421">
    <property type="entry name" value="NITRATE/NITRITE SENSOR PROTEIN NARX-RELATED"/>
    <property type="match status" value="1"/>
</dbReference>
<evidence type="ECO:0000259" key="10">
    <source>
        <dbReference type="SMART" id="SM00387"/>
    </source>
</evidence>
<evidence type="ECO:0000256" key="9">
    <source>
        <dbReference type="SAM" id="Phobius"/>
    </source>
</evidence>
<dbReference type="Gene3D" id="3.30.565.10">
    <property type="entry name" value="Histidine kinase-like ATPase, C-terminal domain"/>
    <property type="match status" value="1"/>
</dbReference>
<keyword evidence="12" id="KW-1185">Reference proteome</keyword>
<feature type="transmembrane region" description="Helical" evidence="9">
    <location>
        <begin position="70"/>
        <end position="96"/>
    </location>
</feature>
<dbReference type="InterPro" id="IPR055558">
    <property type="entry name" value="DUF7134"/>
</dbReference>
<keyword evidence="9" id="KW-0812">Transmembrane</keyword>
<dbReference type="CDD" id="cd16917">
    <property type="entry name" value="HATPase_UhpB-NarQ-NarX-like"/>
    <property type="match status" value="1"/>
</dbReference>
<evidence type="ECO:0000256" key="2">
    <source>
        <dbReference type="ARBA" id="ARBA00012438"/>
    </source>
</evidence>
<organism evidence="11 12">
    <name type="scientific">Microtetraspora fusca</name>
    <dbReference type="NCBI Taxonomy" id="1997"/>
    <lineage>
        <taxon>Bacteria</taxon>
        <taxon>Bacillati</taxon>
        <taxon>Actinomycetota</taxon>
        <taxon>Actinomycetes</taxon>
        <taxon>Streptosporangiales</taxon>
        <taxon>Streptosporangiaceae</taxon>
        <taxon>Microtetraspora</taxon>
    </lineage>
</organism>
<name>A0ABW6VGI0_MICFU</name>
<feature type="domain" description="Histidine kinase/HSP90-like ATPase" evidence="10">
    <location>
        <begin position="289"/>
        <end position="380"/>
    </location>
</feature>
<comment type="caution">
    <text evidence="11">The sequence shown here is derived from an EMBL/GenBank/DDBJ whole genome shotgun (WGS) entry which is preliminary data.</text>
</comment>
<gene>
    <name evidence="11" type="ORF">ACFY05_36995</name>
</gene>
<evidence type="ECO:0000256" key="6">
    <source>
        <dbReference type="ARBA" id="ARBA00022777"/>
    </source>
</evidence>
<dbReference type="Proteomes" id="UP001602119">
    <property type="component" value="Unassembled WGS sequence"/>
</dbReference>
<dbReference type="EC" id="2.7.13.3" evidence="2"/>
<keyword evidence="6 11" id="KW-0418">Kinase</keyword>
<keyword evidence="9" id="KW-1133">Transmembrane helix</keyword>
<dbReference type="Pfam" id="PF07730">
    <property type="entry name" value="HisKA_3"/>
    <property type="match status" value="1"/>
</dbReference>
<accession>A0ABW6VGI0</accession>
<dbReference type="SMART" id="SM00387">
    <property type="entry name" value="HATPase_c"/>
    <property type="match status" value="1"/>
</dbReference>
<sequence>MTDRDSRPLLTHRLRRVHWVAVDAVAALLLAVAFGFAASARTGAQVLPLPAVAVAALPVAARRSWPVPMLAISLVGAAAGLLMGVEALYVPVAVILYAVGSLEPRRRAIACLVPSLAGVAAAMAPAGGSAWPGGLSEIAFGWLLMGLAWTAGLAVREQRLHAVRAAEQSAMRAVTGERLRIARDLHDVIGQSVSLITLKAGVAGMVAEDRPREAREALRVIEATGRATMAEIRAVLGMLRSGATDSVPGVSGVAETAPAPGLRDLRALAVRAGVEMDLTVNLDVEPSEGVALAAYRIVQEALTNVVKHAGAARCRVRITSPEPGVMEVEVADEGPGLPTAGGGYGLIGMRERCLMYGGSLTVGPRPEGGFRVLARLPCVRGAAS</sequence>
<keyword evidence="4" id="KW-0808">Transferase</keyword>
<evidence type="ECO:0000256" key="8">
    <source>
        <dbReference type="ARBA" id="ARBA00023012"/>
    </source>
</evidence>
<dbReference type="InterPro" id="IPR036890">
    <property type="entry name" value="HATPase_C_sf"/>
</dbReference>
<comment type="catalytic activity">
    <reaction evidence="1">
        <text>ATP + protein L-histidine = ADP + protein N-phospho-L-histidine.</text>
        <dbReference type="EC" id="2.7.13.3"/>
    </reaction>
</comment>
<evidence type="ECO:0000313" key="11">
    <source>
        <dbReference type="EMBL" id="MFF4778436.1"/>
    </source>
</evidence>
<dbReference type="InterPro" id="IPR050482">
    <property type="entry name" value="Sensor_HK_TwoCompSys"/>
</dbReference>
<keyword evidence="5" id="KW-0547">Nucleotide-binding</keyword>
<dbReference type="EMBL" id="JBIAXI010000032">
    <property type="protein sequence ID" value="MFF4778436.1"/>
    <property type="molecule type" value="Genomic_DNA"/>
</dbReference>
<dbReference type="Gene3D" id="1.20.5.1930">
    <property type="match status" value="1"/>
</dbReference>
<keyword evidence="8" id="KW-0902">Two-component regulatory system</keyword>
<keyword evidence="3" id="KW-0597">Phosphoprotein</keyword>
<evidence type="ECO:0000256" key="1">
    <source>
        <dbReference type="ARBA" id="ARBA00000085"/>
    </source>
</evidence>
<dbReference type="Pfam" id="PF02518">
    <property type="entry name" value="HATPase_c"/>
    <property type="match status" value="1"/>
</dbReference>
<feature type="transmembrane region" description="Helical" evidence="9">
    <location>
        <begin position="108"/>
        <end position="126"/>
    </location>
</feature>
<reference evidence="11 12" key="1">
    <citation type="submission" date="2024-10" db="EMBL/GenBank/DDBJ databases">
        <title>The Natural Products Discovery Center: Release of the First 8490 Sequenced Strains for Exploring Actinobacteria Biosynthetic Diversity.</title>
        <authorList>
            <person name="Kalkreuter E."/>
            <person name="Kautsar S.A."/>
            <person name="Yang D."/>
            <person name="Bader C.D."/>
            <person name="Teijaro C.N."/>
            <person name="Fluegel L."/>
            <person name="Davis C.M."/>
            <person name="Simpson J.R."/>
            <person name="Lauterbach L."/>
            <person name="Steele A.D."/>
            <person name="Gui C."/>
            <person name="Meng S."/>
            <person name="Li G."/>
            <person name="Viehrig K."/>
            <person name="Ye F."/>
            <person name="Su P."/>
            <person name="Kiefer A.F."/>
            <person name="Nichols A."/>
            <person name="Cepeda A.J."/>
            <person name="Yan W."/>
            <person name="Fan B."/>
            <person name="Jiang Y."/>
            <person name="Adhikari A."/>
            <person name="Zheng C.-J."/>
            <person name="Schuster L."/>
            <person name="Cowan T.M."/>
            <person name="Smanski M.J."/>
            <person name="Chevrette M.G."/>
            <person name="De Carvalho L.P.S."/>
            <person name="Shen B."/>
        </authorList>
    </citation>
    <scope>NUCLEOTIDE SEQUENCE [LARGE SCALE GENOMIC DNA]</scope>
    <source>
        <strain evidence="11 12">NPDC001281</strain>
    </source>
</reference>
<dbReference type="InterPro" id="IPR003594">
    <property type="entry name" value="HATPase_dom"/>
</dbReference>
<dbReference type="SUPFAM" id="SSF55874">
    <property type="entry name" value="ATPase domain of HSP90 chaperone/DNA topoisomerase II/histidine kinase"/>
    <property type="match status" value="1"/>
</dbReference>
<evidence type="ECO:0000256" key="4">
    <source>
        <dbReference type="ARBA" id="ARBA00022679"/>
    </source>
</evidence>
<dbReference type="PANTHER" id="PTHR24421:SF10">
    <property type="entry name" value="NITRATE_NITRITE SENSOR PROTEIN NARQ"/>
    <property type="match status" value="1"/>
</dbReference>
<evidence type="ECO:0000256" key="5">
    <source>
        <dbReference type="ARBA" id="ARBA00022741"/>
    </source>
</evidence>
<proteinExistence type="predicted"/>
<keyword evidence="7" id="KW-0067">ATP-binding</keyword>
<keyword evidence="9" id="KW-0472">Membrane</keyword>